<name>A0AAV2RL16_MEGNR</name>
<evidence type="ECO:0000256" key="1">
    <source>
        <dbReference type="SAM" id="Phobius"/>
    </source>
</evidence>
<reference evidence="2 3" key="1">
    <citation type="submission" date="2024-05" db="EMBL/GenBank/DDBJ databases">
        <authorList>
            <person name="Wallberg A."/>
        </authorList>
    </citation>
    <scope>NUCLEOTIDE SEQUENCE [LARGE SCALE GENOMIC DNA]</scope>
</reference>
<proteinExistence type="predicted"/>
<accession>A0AAV2RL16</accession>
<keyword evidence="1" id="KW-1133">Transmembrane helix</keyword>
<protein>
    <submittedName>
        <fullName evidence="2">Uncharacterized protein</fullName>
    </submittedName>
</protein>
<dbReference type="EMBL" id="CAXKWB010026404">
    <property type="protein sequence ID" value="CAL4130144.1"/>
    <property type="molecule type" value="Genomic_DNA"/>
</dbReference>
<evidence type="ECO:0000313" key="2">
    <source>
        <dbReference type="EMBL" id="CAL4130144.1"/>
    </source>
</evidence>
<dbReference type="AlphaFoldDB" id="A0AAV2RL16"/>
<comment type="caution">
    <text evidence="2">The sequence shown here is derived from an EMBL/GenBank/DDBJ whole genome shotgun (WGS) entry which is preliminary data.</text>
</comment>
<sequence length="100" mass="11335">MILLNVFVLIMVGMLASGGSGMYSMNVGDQDVLKKRSIHGQEVIHKNNNHQTNEKDNYAEGTNRLNEGMHTTFSSEAKRNEDHIIQRRDLPQSLQYFLSA</sequence>
<feature type="transmembrane region" description="Helical" evidence="1">
    <location>
        <begin position="6"/>
        <end position="26"/>
    </location>
</feature>
<organism evidence="2 3">
    <name type="scientific">Meganyctiphanes norvegica</name>
    <name type="common">Northern krill</name>
    <name type="synonym">Thysanopoda norvegica</name>
    <dbReference type="NCBI Taxonomy" id="48144"/>
    <lineage>
        <taxon>Eukaryota</taxon>
        <taxon>Metazoa</taxon>
        <taxon>Ecdysozoa</taxon>
        <taxon>Arthropoda</taxon>
        <taxon>Crustacea</taxon>
        <taxon>Multicrustacea</taxon>
        <taxon>Malacostraca</taxon>
        <taxon>Eumalacostraca</taxon>
        <taxon>Eucarida</taxon>
        <taxon>Euphausiacea</taxon>
        <taxon>Euphausiidae</taxon>
        <taxon>Meganyctiphanes</taxon>
    </lineage>
</organism>
<feature type="non-terminal residue" evidence="2">
    <location>
        <position position="100"/>
    </location>
</feature>
<keyword evidence="1" id="KW-0472">Membrane</keyword>
<keyword evidence="3" id="KW-1185">Reference proteome</keyword>
<keyword evidence="1" id="KW-0812">Transmembrane</keyword>
<evidence type="ECO:0000313" key="3">
    <source>
        <dbReference type="Proteomes" id="UP001497623"/>
    </source>
</evidence>
<gene>
    <name evidence="2" type="ORF">MNOR_LOCUS26432</name>
</gene>
<dbReference type="Proteomes" id="UP001497623">
    <property type="component" value="Unassembled WGS sequence"/>
</dbReference>